<name>A0A2T7NRD1_POMCA</name>
<evidence type="ECO:0000313" key="2">
    <source>
        <dbReference type="EMBL" id="PVD23716.1"/>
    </source>
</evidence>
<dbReference type="OrthoDB" id="10033291at2759"/>
<dbReference type="Proteomes" id="UP000245119">
    <property type="component" value="Linkage Group LG10"/>
</dbReference>
<reference evidence="2 3" key="1">
    <citation type="submission" date="2018-04" db="EMBL/GenBank/DDBJ databases">
        <title>The genome of golden apple snail Pomacea canaliculata provides insight into stress tolerance and invasive adaptation.</title>
        <authorList>
            <person name="Liu C."/>
            <person name="Liu B."/>
            <person name="Ren Y."/>
            <person name="Zhang Y."/>
            <person name="Wang H."/>
            <person name="Li S."/>
            <person name="Jiang F."/>
            <person name="Yin L."/>
            <person name="Zhang G."/>
            <person name="Qian W."/>
            <person name="Fan W."/>
        </authorList>
    </citation>
    <scope>NUCLEOTIDE SEQUENCE [LARGE SCALE GENOMIC DNA]</scope>
    <source>
        <strain evidence="2">SZHN2017</strain>
        <tissue evidence="2">Muscle</tissue>
    </source>
</reference>
<dbReference type="STRING" id="400727.A0A2T7NRD1"/>
<gene>
    <name evidence="2" type="ORF">C0Q70_16989</name>
</gene>
<proteinExistence type="predicted"/>
<accession>A0A2T7NRD1</accession>
<dbReference type="AlphaFoldDB" id="A0A2T7NRD1"/>
<dbReference type="EMBL" id="PZQS01000010">
    <property type="protein sequence ID" value="PVD23716.1"/>
    <property type="molecule type" value="Genomic_DNA"/>
</dbReference>
<organism evidence="2 3">
    <name type="scientific">Pomacea canaliculata</name>
    <name type="common">Golden apple snail</name>
    <dbReference type="NCBI Taxonomy" id="400727"/>
    <lineage>
        <taxon>Eukaryota</taxon>
        <taxon>Metazoa</taxon>
        <taxon>Spiralia</taxon>
        <taxon>Lophotrochozoa</taxon>
        <taxon>Mollusca</taxon>
        <taxon>Gastropoda</taxon>
        <taxon>Caenogastropoda</taxon>
        <taxon>Architaenioglossa</taxon>
        <taxon>Ampullarioidea</taxon>
        <taxon>Ampullariidae</taxon>
        <taxon>Pomacea</taxon>
    </lineage>
</organism>
<protein>
    <submittedName>
        <fullName evidence="2">Uncharacterized protein</fullName>
    </submittedName>
</protein>
<keyword evidence="3" id="KW-1185">Reference proteome</keyword>
<comment type="caution">
    <text evidence="2">The sequence shown here is derived from an EMBL/GenBank/DDBJ whole genome shotgun (WGS) entry which is preliminary data.</text>
</comment>
<evidence type="ECO:0000313" key="3">
    <source>
        <dbReference type="Proteomes" id="UP000245119"/>
    </source>
</evidence>
<evidence type="ECO:0000256" key="1">
    <source>
        <dbReference type="SAM" id="MobiDB-lite"/>
    </source>
</evidence>
<sequence>MSLFITTTTNVLSSLSPEYETEYATPSKTAVSTKYTNGKKIDAKSVTNPVTEKTGQGTMGYKYIMLEFNLNSTWCFQIPIVLEKEPDIDIQGNPVYEPDGKQRYRCGFRIGGGIDQDPSQSPQGYPDKGICVMSSVTGICVMSSFTGYLHDLISLQGIYVTYIMKGAQQQAEWQGFHSCDSQASSREYPQEASVKNASVPQGNATAAEGAWPPTDTVPGICPTALPAAPVSAAVLMGH</sequence>
<feature type="region of interest" description="Disordered" evidence="1">
    <location>
        <begin position="184"/>
        <end position="211"/>
    </location>
</feature>
<feature type="compositionally biased region" description="Polar residues" evidence="1">
    <location>
        <begin position="184"/>
        <end position="204"/>
    </location>
</feature>